<proteinExistence type="predicted"/>
<accession>A0A0U3CWD8</accession>
<dbReference type="Pfam" id="PF13274">
    <property type="entry name" value="SocA_Panacea"/>
    <property type="match status" value="1"/>
</dbReference>
<dbReference type="InterPro" id="IPR025272">
    <property type="entry name" value="SocA_Panacea"/>
</dbReference>
<evidence type="ECO:0000259" key="1">
    <source>
        <dbReference type="Pfam" id="PF13274"/>
    </source>
</evidence>
<evidence type="ECO:0000313" key="2">
    <source>
        <dbReference type="EMBL" id="ALT68660.1"/>
    </source>
</evidence>
<dbReference type="AlphaFoldDB" id="A0A0U3CWD8"/>
<dbReference type="Proteomes" id="UP000067738">
    <property type="component" value="Chromosome"/>
</dbReference>
<organism evidence="2 3">
    <name type="scientific">Methanobrevibacter millerae</name>
    <dbReference type="NCBI Taxonomy" id="230361"/>
    <lineage>
        <taxon>Archaea</taxon>
        <taxon>Methanobacteriati</taxon>
        <taxon>Methanobacteriota</taxon>
        <taxon>Methanomada group</taxon>
        <taxon>Methanobacteria</taxon>
        <taxon>Methanobacteriales</taxon>
        <taxon>Methanobacteriaceae</taxon>
        <taxon>Methanobrevibacter</taxon>
    </lineage>
</organism>
<sequence>MHFDKNEYMKLLTYILSNCYDKPHVGKTVISTALYFTDFNYYEIYGEPLTKETYLKSKKGIIPKHFNKITEEMIEKNKLYFRKEPHYHTVLHRYYLKQLPDIRYSNKKKNLINRSIRHLITKNATNILKYASKDPHT</sequence>
<dbReference type="RefSeq" id="WP_083495831.1">
    <property type="nucleotide sequence ID" value="NZ_CP011266.1"/>
</dbReference>
<dbReference type="PATRIC" id="fig|230361.4.peg.894"/>
<reference evidence="2 3" key="1">
    <citation type="submission" date="2015-04" db="EMBL/GenBank/DDBJ databases">
        <title>The complete genome sequence of the rumen methanogen Methanobrevibacter millerae SM9.</title>
        <authorList>
            <person name="Leahy S.C."/>
            <person name="Kelly W.J."/>
            <person name="Pacheco D.M."/>
            <person name="Li D."/>
            <person name="Altermann E."/>
            <person name="Attwood G.T."/>
        </authorList>
    </citation>
    <scope>NUCLEOTIDE SEQUENCE [LARGE SCALE GENOMIC DNA]</scope>
    <source>
        <strain evidence="2 3">SM9</strain>
    </source>
</reference>
<evidence type="ECO:0000313" key="3">
    <source>
        <dbReference type="Proteomes" id="UP000067738"/>
    </source>
</evidence>
<name>A0A0U3CWD8_9EURY</name>
<dbReference type="KEGG" id="mmil:sm9_0869"/>
<protein>
    <recommendedName>
        <fullName evidence="1">Antitoxin SocA-like Panacea domain-containing protein</fullName>
    </recommendedName>
</protein>
<keyword evidence="3" id="KW-1185">Reference proteome</keyword>
<dbReference type="EMBL" id="CP011266">
    <property type="protein sequence ID" value="ALT68660.1"/>
    <property type="molecule type" value="Genomic_DNA"/>
</dbReference>
<dbReference type="GeneID" id="32210262"/>
<dbReference type="OrthoDB" id="77772at2157"/>
<gene>
    <name evidence="2" type="ORF">sm9_0869</name>
</gene>
<feature type="domain" description="Antitoxin SocA-like Panacea" evidence="1">
    <location>
        <begin position="34"/>
        <end position="132"/>
    </location>
</feature>